<keyword evidence="3" id="KW-0732">Signal</keyword>
<feature type="signal peptide" evidence="3">
    <location>
        <begin position="1"/>
        <end position="21"/>
    </location>
</feature>
<organism evidence="4 5">
    <name type="scientific">Plasmodium yoelii 17X</name>
    <dbReference type="NCBI Taxonomy" id="1323249"/>
    <lineage>
        <taxon>Eukaryota</taxon>
        <taxon>Sar</taxon>
        <taxon>Alveolata</taxon>
        <taxon>Apicomplexa</taxon>
        <taxon>Aconoidasida</taxon>
        <taxon>Haemosporida</taxon>
        <taxon>Plasmodiidae</taxon>
        <taxon>Plasmodium</taxon>
        <taxon>Plasmodium (Vinckeia)</taxon>
    </lineage>
</organism>
<feature type="region of interest" description="Disordered" evidence="2">
    <location>
        <begin position="180"/>
        <end position="230"/>
    </location>
</feature>
<feature type="compositionally biased region" description="Basic and acidic residues" evidence="2">
    <location>
        <begin position="180"/>
        <end position="216"/>
    </location>
</feature>
<feature type="coiled-coil region" evidence="1">
    <location>
        <begin position="516"/>
        <end position="562"/>
    </location>
</feature>
<keyword evidence="5" id="KW-1185">Reference proteome</keyword>
<dbReference type="EMBL" id="KI635738">
    <property type="protein sequence ID" value="ETB60872.1"/>
    <property type="molecule type" value="Genomic_DNA"/>
</dbReference>
<proteinExistence type="predicted"/>
<sequence>MINIYLILFYLVLICAQNSYAKKIKKYEYINLLSDKDYTEKLNNLRKIYNTKDSNVGLKNKYIYSFYGASGYNKKKILENLFNIPPITDTSNVTTSLDTNFINLGFKQKFDLWFGYDKNNNFNVVLNLDILENKEILDNGNKIIYNYERLINFILETTNSIIIPLSRDDIKLKKLFEKNETSQEHGGEGNEKGMKNDESKGIQNDKSKGIKNDKSKGIQNDKLGNTYENDNNTDLKTNSVIFNFPSKIELFLKCLNERKKNVHIYFVLLEDLNDDKSKQSQYIFSNFVTGIKNKFNNLNNIYLMKQNKIDLNMIQKNNVHKYKFLVDNVEKEITKMGSFKNFSKFNQKCVYNIYAIEEAYNKTLNHFDSIYFKYEQNIINGGVIKNYGYLSNELLKGALFFFHILTLNQTGIKLKNVIMEKLENIFKALIYKQMLKQLLNLQDIYLNKAKNIILNNNYIKSEKELIENKKNNKIKYFKNILLKELKEDIKSLVYPNEETDQNYATQNFDKLLNEFIKQFEEKLETIMNNYNELNKSPLKKMFEKKKNEKKNDENNKNKLTRLAKWLNPSLNFNLTLTSLIRKSGYGNLQSYFIYDLGMLTLVFGLLNDRDTFDVQKNPGKVPFFKFQPKINLKLNFN</sequence>
<evidence type="ECO:0000256" key="1">
    <source>
        <dbReference type="SAM" id="Coils"/>
    </source>
</evidence>
<dbReference type="Proteomes" id="UP000018538">
    <property type="component" value="Unassembled WGS sequence"/>
</dbReference>
<protein>
    <submittedName>
        <fullName evidence="4">Uncharacterized protein</fullName>
    </submittedName>
</protein>
<dbReference type="AlphaFoldDB" id="V7PQ44"/>
<accession>V7PQ44</accession>
<evidence type="ECO:0000313" key="4">
    <source>
        <dbReference type="EMBL" id="ETB60872.1"/>
    </source>
</evidence>
<feature type="chain" id="PRO_5004764322" evidence="3">
    <location>
        <begin position="22"/>
        <end position="637"/>
    </location>
</feature>
<evidence type="ECO:0000256" key="3">
    <source>
        <dbReference type="SAM" id="SignalP"/>
    </source>
</evidence>
<keyword evidence="1" id="KW-0175">Coiled coil</keyword>
<gene>
    <name evidence="4" type="ORF">YYC_01838</name>
</gene>
<reference evidence="4 5" key="1">
    <citation type="submission" date="2013-11" db="EMBL/GenBank/DDBJ databases">
        <title>The Genome Sequence of Plasmodium yoelii 17X.</title>
        <authorList>
            <consortium name="The Broad Institute Genomics Platform"/>
            <consortium name="The Broad Institute Genome Sequencing Center for Infectious Disease"/>
            <person name="Neafsey D."/>
            <person name="Adams J."/>
            <person name="Walker B."/>
            <person name="Young S.K."/>
            <person name="Zeng Q."/>
            <person name="Gargeya S."/>
            <person name="Fitzgerald M."/>
            <person name="Haas B."/>
            <person name="Abouelleil A."/>
            <person name="Alvarado L."/>
            <person name="Chapman S.B."/>
            <person name="Gainer-Dewar J."/>
            <person name="Goldberg J."/>
            <person name="Griggs A."/>
            <person name="Gujja S."/>
            <person name="Hansen M."/>
            <person name="Howarth C."/>
            <person name="Imamovic A."/>
            <person name="Ireland A."/>
            <person name="Larimer J."/>
            <person name="McCowan C."/>
            <person name="Murphy C."/>
            <person name="Pearson M."/>
            <person name="Poon T.W."/>
            <person name="Priest M."/>
            <person name="Roberts A."/>
            <person name="Saif S."/>
            <person name="Shea T."/>
            <person name="Sykes S."/>
            <person name="Wortman J."/>
            <person name="Nusbaum C."/>
            <person name="Birren B."/>
        </authorList>
    </citation>
    <scope>NUCLEOTIDE SEQUENCE [LARGE SCALE GENOMIC DNA]</scope>
    <source>
        <strain evidence="4 5">17X</strain>
    </source>
</reference>
<evidence type="ECO:0000256" key="2">
    <source>
        <dbReference type="SAM" id="MobiDB-lite"/>
    </source>
</evidence>
<evidence type="ECO:0000313" key="5">
    <source>
        <dbReference type="Proteomes" id="UP000018538"/>
    </source>
</evidence>
<name>V7PQ44_PLAYE</name>
<dbReference type="OrthoDB" id="364384at2759"/>